<feature type="domain" description="Ras-GEF" evidence="3">
    <location>
        <begin position="478"/>
        <end position="715"/>
    </location>
</feature>
<feature type="compositionally biased region" description="Low complexity" evidence="2">
    <location>
        <begin position="929"/>
        <end position="945"/>
    </location>
</feature>
<feature type="region of interest" description="Disordered" evidence="2">
    <location>
        <begin position="683"/>
        <end position="710"/>
    </location>
</feature>
<dbReference type="InterPro" id="IPR036964">
    <property type="entry name" value="RASGEF_cat_dom_sf"/>
</dbReference>
<proteinExistence type="predicted"/>
<dbReference type="PANTHER" id="PTHR35711:SF1">
    <property type="entry name" value="ECTODERMAL, ISOFORM F"/>
    <property type="match status" value="1"/>
</dbReference>
<gene>
    <name evidence="5" type="primary">LOC113788757</name>
</gene>
<dbReference type="RefSeq" id="XP_027194010.1">
    <property type="nucleotide sequence ID" value="XM_027338209.1"/>
</dbReference>
<keyword evidence="1" id="KW-0344">Guanine-nucleotide releasing factor</keyword>
<evidence type="ECO:0000313" key="4">
    <source>
        <dbReference type="Proteomes" id="UP000515146"/>
    </source>
</evidence>
<evidence type="ECO:0000256" key="2">
    <source>
        <dbReference type="SAM" id="MobiDB-lite"/>
    </source>
</evidence>
<dbReference type="SMART" id="SM00147">
    <property type="entry name" value="RasGEF"/>
    <property type="match status" value="1"/>
</dbReference>
<feature type="region of interest" description="Disordered" evidence="2">
    <location>
        <begin position="1"/>
        <end position="24"/>
    </location>
</feature>
<dbReference type="InterPro" id="IPR023578">
    <property type="entry name" value="Ras_GEF_dom_sf"/>
</dbReference>
<feature type="region of interest" description="Disordered" evidence="2">
    <location>
        <begin position="919"/>
        <end position="945"/>
    </location>
</feature>
<accession>A0A6P6XKH2</accession>
<dbReference type="SUPFAM" id="SSF48366">
    <property type="entry name" value="Ras GEF"/>
    <property type="match status" value="1"/>
</dbReference>
<dbReference type="GO" id="GO:0007264">
    <property type="term" value="P:small GTPase-mediated signal transduction"/>
    <property type="evidence" value="ECO:0007669"/>
    <property type="project" value="InterPro"/>
</dbReference>
<feature type="compositionally biased region" description="Basic and acidic residues" evidence="2">
    <location>
        <begin position="688"/>
        <end position="698"/>
    </location>
</feature>
<protein>
    <submittedName>
        <fullName evidence="5">Uncharacterized protein LOC113788757</fullName>
    </submittedName>
</protein>
<feature type="region of interest" description="Disordered" evidence="2">
    <location>
        <begin position="54"/>
        <end position="73"/>
    </location>
</feature>
<organism evidence="4 5">
    <name type="scientific">Dermatophagoides pteronyssinus</name>
    <name type="common">European house dust mite</name>
    <dbReference type="NCBI Taxonomy" id="6956"/>
    <lineage>
        <taxon>Eukaryota</taxon>
        <taxon>Metazoa</taxon>
        <taxon>Ecdysozoa</taxon>
        <taxon>Arthropoda</taxon>
        <taxon>Chelicerata</taxon>
        <taxon>Arachnida</taxon>
        <taxon>Acari</taxon>
        <taxon>Acariformes</taxon>
        <taxon>Sarcoptiformes</taxon>
        <taxon>Astigmata</taxon>
        <taxon>Psoroptidia</taxon>
        <taxon>Analgoidea</taxon>
        <taxon>Pyroglyphidae</taxon>
        <taxon>Dermatophagoidinae</taxon>
        <taxon>Dermatophagoides</taxon>
    </lineage>
</organism>
<evidence type="ECO:0000256" key="1">
    <source>
        <dbReference type="PROSITE-ProRule" id="PRU00168"/>
    </source>
</evidence>
<dbReference type="Gene3D" id="1.10.840.10">
    <property type="entry name" value="Ras guanine-nucleotide exchange factors catalytic domain"/>
    <property type="match status" value="1"/>
</dbReference>
<dbReference type="GO" id="GO:0005085">
    <property type="term" value="F:guanyl-nucleotide exchange factor activity"/>
    <property type="evidence" value="ECO:0007669"/>
    <property type="project" value="UniProtKB-KW"/>
</dbReference>
<dbReference type="KEGG" id="dpte:113788757"/>
<reference evidence="5" key="1">
    <citation type="submission" date="2025-08" db="UniProtKB">
        <authorList>
            <consortium name="RefSeq"/>
        </authorList>
    </citation>
    <scope>IDENTIFICATION</scope>
    <source>
        <strain evidence="5">Airmid</strain>
    </source>
</reference>
<dbReference type="PROSITE" id="PS50009">
    <property type="entry name" value="RASGEF_CAT"/>
    <property type="match status" value="1"/>
</dbReference>
<feature type="region of interest" description="Disordered" evidence="2">
    <location>
        <begin position="724"/>
        <end position="744"/>
    </location>
</feature>
<dbReference type="Pfam" id="PF00617">
    <property type="entry name" value="RasGEF"/>
    <property type="match status" value="1"/>
</dbReference>
<dbReference type="PANTHER" id="PTHR35711">
    <property type="entry name" value="EXPRESSED PROTEIN"/>
    <property type="match status" value="1"/>
</dbReference>
<evidence type="ECO:0000313" key="5">
    <source>
        <dbReference type="RefSeq" id="XP_027194010.1"/>
    </source>
</evidence>
<dbReference type="AlphaFoldDB" id="A0A6P6XKH2"/>
<dbReference type="OrthoDB" id="6510554at2759"/>
<dbReference type="InterPro" id="IPR001895">
    <property type="entry name" value="RASGEF_cat_dom"/>
</dbReference>
<keyword evidence="4" id="KW-1185">Reference proteome</keyword>
<dbReference type="Proteomes" id="UP000515146">
    <property type="component" value="Unplaced"/>
</dbReference>
<sequence length="945" mass="111580">MSTIDTENDIKVMDDTNNNNNNIERKKRNVRIQFNLDNDDDGDNCNQQIINDDNRRRRSNDDNVHHDHQKSGWDKFRFSLKKKQVNKNHSKQQPNQSKEIIAKNKFDEKSIRKQKLKLIKYLSTEEPIMKNNYIDDYERRLLTAQQQQQQSSSNNEVNNIDVNKYFRIPESKINDKLWRIPYHFATDDDDDDDDDGNGHKELPRINRFGEGINDGCMIGLNLPKIQSKQNRFKTWDKLIECSDEILYRFVNPITNGSGSQRRNRRRGSILQPRHVFLMPNPEMGSLIASNLNKNQLFREWSSELMLDVRHDCGGEELLESDYRQNILNNISMDDLSNMIYPELKLSFNVNGMISDSEMRYIQAVSNRRRQSLVPPTFGGGGSDPLQFRRQSFGGGQLWSFDVERQQQRECYQDKIALINPEHRKQQQFNRMNSMATQSSIVSTITTAISDTDDDNSSVNNDYDDNDESMEFDPESDQQIILFANELSIMIRKYFNSIKSSEIIHFILNITNAMVRLFHFQNRIVRLIATNILNNRQLEQRVRSILFFIRVIRHLQTLNNWLAINLVTKSLQCPPVVRLKDTWRKITFNHPEDYCNFIQISEDLESGNQWLAYESGQRFLPIFDDTIEMIKEHCGLMIVQLKQHRFHQSWHNHGRSDDHDLINWINNEVDNLLKDCGQQQLGLMVNDNDDNHLTTEQRRPKQQQQSSSSTIFKKPKAFLHRIFSRNDKANGHENDGDGNDNRQLYDDEDIQDIDDDDDDYNVHQRRLLKGSKNELTNIVRRRRTSKTNRKISVEQINLNQKNQNNNLQWSSSLSMPSCKRFWTLAEFYKLRQSDREMIKQQIVRTMVSVQKKTFYVFEERDERIRNFLLNAHCNSMDQCMRLSQQIENQEQQQRQQLVNQATNRSNIFDDHQTKLLIINGNHNHDDGQEDSNNNNESQQQQQHDDY</sequence>
<dbReference type="InParanoid" id="A0A6P6XKH2"/>
<evidence type="ECO:0000259" key="3">
    <source>
        <dbReference type="PROSITE" id="PS50009"/>
    </source>
</evidence>
<name>A0A6P6XKH2_DERPT</name>
<dbReference type="OMA" id="YVFEERD"/>